<feature type="domain" description="Trafficking protein particle complex subunit 13 middle" evidence="4">
    <location>
        <begin position="147"/>
        <end position="208"/>
    </location>
</feature>
<proteinExistence type="inferred from homology"/>
<dbReference type="InterPro" id="IPR055428">
    <property type="entry name" value="TRAPPC13_C"/>
</dbReference>
<evidence type="ECO:0000256" key="1">
    <source>
        <dbReference type="ARBA" id="ARBA00010785"/>
    </source>
</evidence>
<dbReference type="OrthoDB" id="10250284at2759"/>
<dbReference type="Pfam" id="PF23643">
    <property type="entry name" value="TRAPPC13_C"/>
    <property type="match status" value="1"/>
</dbReference>
<dbReference type="InterPro" id="IPR055427">
    <property type="entry name" value="TRAPPC13_N"/>
</dbReference>
<dbReference type="AlphaFoldDB" id="A0A0L0G613"/>
<evidence type="ECO:0000259" key="3">
    <source>
        <dbReference type="Pfam" id="PF23643"/>
    </source>
</evidence>
<dbReference type="Pfam" id="PF06159">
    <property type="entry name" value="TRAPPC13_N"/>
    <property type="match status" value="1"/>
</dbReference>
<reference evidence="5 6" key="1">
    <citation type="submission" date="2011-02" db="EMBL/GenBank/DDBJ databases">
        <title>The Genome Sequence of Sphaeroforma arctica JP610.</title>
        <authorList>
            <consortium name="The Broad Institute Genome Sequencing Platform"/>
            <person name="Russ C."/>
            <person name="Cuomo C."/>
            <person name="Young S.K."/>
            <person name="Zeng Q."/>
            <person name="Gargeya S."/>
            <person name="Alvarado L."/>
            <person name="Berlin A."/>
            <person name="Chapman S.B."/>
            <person name="Chen Z."/>
            <person name="Freedman E."/>
            <person name="Gellesch M."/>
            <person name="Goldberg J."/>
            <person name="Griggs A."/>
            <person name="Gujja S."/>
            <person name="Heilman E."/>
            <person name="Heiman D."/>
            <person name="Howarth C."/>
            <person name="Mehta T."/>
            <person name="Neiman D."/>
            <person name="Pearson M."/>
            <person name="Roberts A."/>
            <person name="Saif S."/>
            <person name="Shea T."/>
            <person name="Shenoy N."/>
            <person name="Sisk P."/>
            <person name="Stolte C."/>
            <person name="Sykes S."/>
            <person name="White J."/>
            <person name="Yandava C."/>
            <person name="Burger G."/>
            <person name="Gray M.W."/>
            <person name="Holland P.W.H."/>
            <person name="King N."/>
            <person name="Lang F.B.F."/>
            <person name="Roger A.J."/>
            <person name="Ruiz-Trillo I."/>
            <person name="Haas B."/>
            <person name="Nusbaum C."/>
            <person name="Birren B."/>
        </authorList>
    </citation>
    <scope>NUCLEOTIDE SEQUENCE [LARGE SCALE GENOMIC DNA]</scope>
    <source>
        <strain evidence="5 6">JP610</strain>
    </source>
</reference>
<organism evidence="5 6">
    <name type="scientific">Sphaeroforma arctica JP610</name>
    <dbReference type="NCBI Taxonomy" id="667725"/>
    <lineage>
        <taxon>Eukaryota</taxon>
        <taxon>Ichthyosporea</taxon>
        <taxon>Ichthyophonida</taxon>
        <taxon>Sphaeroforma</taxon>
    </lineage>
</organism>
<evidence type="ECO:0000259" key="2">
    <source>
        <dbReference type="Pfam" id="PF06159"/>
    </source>
</evidence>
<name>A0A0L0G613_9EUKA</name>
<dbReference type="GO" id="GO:1990072">
    <property type="term" value="C:TRAPPIII protein complex"/>
    <property type="evidence" value="ECO:0007669"/>
    <property type="project" value="TreeGrafter"/>
</dbReference>
<dbReference type="PANTHER" id="PTHR13134:SF3">
    <property type="entry name" value="TRAFFICKING PROTEIN PARTICLE COMPLEX SUBUNIT 13"/>
    <property type="match status" value="1"/>
</dbReference>
<feature type="domain" description="Trafficking protein particle complex subunit 13 N-terminal" evidence="2">
    <location>
        <begin position="15"/>
        <end position="62"/>
    </location>
</feature>
<gene>
    <name evidence="5" type="ORF">SARC_03326</name>
</gene>
<dbReference type="eggNOG" id="KOG2625">
    <property type="taxonomic scope" value="Eukaryota"/>
</dbReference>
<evidence type="ECO:0000259" key="4">
    <source>
        <dbReference type="Pfam" id="PF23647"/>
    </source>
</evidence>
<evidence type="ECO:0008006" key="7">
    <source>
        <dbReference type="Google" id="ProtNLM"/>
    </source>
</evidence>
<protein>
    <recommendedName>
        <fullName evidence="7">Trafficking protein particle complex subunit 13</fullName>
    </recommendedName>
</protein>
<dbReference type="InterPro" id="IPR055429">
    <property type="entry name" value="TRAPPC13_M"/>
</dbReference>
<accession>A0A0L0G613</accession>
<dbReference type="Pfam" id="PF23647">
    <property type="entry name" value="TRAPPC13_M"/>
    <property type="match status" value="2"/>
</dbReference>
<dbReference type="PANTHER" id="PTHR13134">
    <property type="entry name" value="TRAFFICKING PROTEIN PARTICLE COMPLEX SUBUNIT 13"/>
    <property type="match status" value="1"/>
</dbReference>
<sequence>MRCVSPRLRGWLCRAEIKDGGSVDTIVTHEVKEMGKHTLVCQVAYTTPEGFDVFFRKSFKFVIKNPLAVKTKVYNVEKEVFLEAQVQNLIAVPMLVESVRFDPNPLFTLSDLNSVNKSDIEEIRRRLGKDTPTGLAAIGDAGMGSISTMGRLPYINPNDIRQYLYRLTPKTPNDPLARAATVVGKLDISWKTSMGEQGRLQTSQLPRKVKAQSDLTLTATSVPGKIVIGKPFEVGCELSNLSDRRMSLRMVAVKSKMSDIVMNGISGQHLGEVNPEHRQTVTLSLFALTMGLHPITGLRVTDLISGRSYDIENLKDVLVTAS</sequence>
<feature type="domain" description="Trafficking protein particle complex subunit 13 C-terminal" evidence="3">
    <location>
        <begin position="223"/>
        <end position="319"/>
    </location>
</feature>
<dbReference type="GeneID" id="25903830"/>
<comment type="similarity">
    <text evidence="1">Belongs to the TRAPPC13 family.</text>
</comment>
<feature type="domain" description="Trafficking protein particle complex subunit 13 middle" evidence="4">
    <location>
        <begin position="67"/>
        <end position="120"/>
    </location>
</feature>
<dbReference type="Proteomes" id="UP000054560">
    <property type="component" value="Unassembled WGS sequence"/>
</dbReference>
<dbReference type="EMBL" id="KQ241763">
    <property type="protein sequence ID" value="KNC84462.1"/>
    <property type="molecule type" value="Genomic_DNA"/>
</dbReference>
<evidence type="ECO:0000313" key="5">
    <source>
        <dbReference type="EMBL" id="KNC84462.1"/>
    </source>
</evidence>
<evidence type="ECO:0000313" key="6">
    <source>
        <dbReference type="Proteomes" id="UP000054560"/>
    </source>
</evidence>
<dbReference type="InterPro" id="IPR010378">
    <property type="entry name" value="TRAPPC13"/>
</dbReference>
<dbReference type="RefSeq" id="XP_014158364.1">
    <property type="nucleotide sequence ID" value="XM_014302889.1"/>
</dbReference>
<keyword evidence="6" id="KW-1185">Reference proteome</keyword>
<dbReference type="STRING" id="667725.A0A0L0G613"/>